<dbReference type="PANTHER" id="PTHR12546:SF33">
    <property type="entry name" value="SPERM VESICLE FUSION PROTEIN FER-1"/>
    <property type="match status" value="1"/>
</dbReference>
<dbReference type="GO" id="GO:0016020">
    <property type="term" value="C:membrane"/>
    <property type="evidence" value="ECO:0007669"/>
    <property type="project" value="UniProtKB-SubCell"/>
</dbReference>
<keyword evidence="2" id="KW-0812">Transmembrane</keyword>
<feature type="compositionally biased region" description="Basic residues" evidence="6">
    <location>
        <begin position="535"/>
        <end position="545"/>
    </location>
</feature>
<feature type="compositionally biased region" description="Polar residues" evidence="6">
    <location>
        <begin position="202"/>
        <end position="213"/>
    </location>
</feature>
<organism evidence="8 9">
    <name type="scientific">Scylla paramamosain</name>
    <name type="common">Mud crab</name>
    <dbReference type="NCBI Taxonomy" id="85552"/>
    <lineage>
        <taxon>Eukaryota</taxon>
        <taxon>Metazoa</taxon>
        <taxon>Ecdysozoa</taxon>
        <taxon>Arthropoda</taxon>
        <taxon>Crustacea</taxon>
        <taxon>Multicrustacea</taxon>
        <taxon>Malacostraca</taxon>
        <taxon>Eumalacostraca</taxon>
        <taxon>Eucarida</taxon>
        <taxon>Decapoda</taxon>
        <taxon>Pleocyemata</taxon>
        <taxon>Brachyura</taxon>
        <taxon>Eubrachyura</taxon>
        <taxon>Portunoidea</taxon>
        <taxon>Portunidae</taxon>
        <taxon>Portuninae</taxon>
        <taxon>Scylla</taxon>
    </lineage>
</organism>
<name>A0AAW0T1T2_SCYPA</name>
<gene>
    <name evidence="8" type="ORF">O3P69_008046</name>
</gene>
<evidence type="ECO:0000256" key="3">
    <source>
        <dbReference type="ARBA" id="ARBA00022737"/>
    </source>
</evidence>
<dbReference type="EMBL" id="JARAKH010000041">
    <property type="protein sequence ID" value="KAK8380837.1"/>
    <property type="molecule type" value="Genomic_DNA"/>
</dbReference>
<dbReference type="SUPFAM" id="SSF49562">
    <property type="entry name" value="C2 domain (Calcium/lipid-binding domain, CaLB)"/>
    <property type="match status" value="1"/>
</dbReference>
<evidence type="ECO:0000256" key="6">
    <source>
        <dbReference type="SAM" id="MobiDB-lite"/>
    </source>
</evidence>
<keyword evidence="9" id="KW-1185">Reference proteome</keyword>
<dbReference type="GO" id="GO:0007009">
    <property type="term" value="P:plasma membrane organization"/>
    <property type="evidence" value="ECO:0007669"/>
    <property type="project" value="TreeGrafter"/>
</dbReference>
<comment type="subcellular location">
    <subcellularLocation>
        <location evidence="1">Membrane</location>
        <topology evidence="1">Single-pass membrane protein</topology>
    </subcellularLocation>
</comment>
<feature type="domain" description="C2" evidence="7">
    <location>
        <begin position="202"/>
        <end position="339"/>
    </location>
</feature>
<proteinExistence type="predicted"/>
<evidence type="ECO:0000256" key="1">
    <source>
        <dbReference type="ARBA" id="ARBA00004167"/>
    </source>
</evidence>
<feature type="compositionally biased region" description="Low complexity" evidence="6">
    <location>
        <begin position="176"/>
        <end position="189"/>
    </location>
</feature>
<dbReference type="PANTHER" id="PTHR12546">
    <property type="entry name" value="FER-1-LIKE"/>
    <property type="match status" value="1"/>
</dbReference>
<accession>A0AAW0T1T2</accession>
<reference evidence="8 9" key="1">
    <citation type="submission" date="2023-03" db="EMBL/GenBank/DDBJ databases">
        <title>High-quality genome of Scylla paramamosain provides insights in environmental adaptation.</title>
        <authorList>
            <person name="Zhang L."/>
        </authorList>
    </citation>
    <scope>NUCLEOTIDE SEQUENCE [LARGE SCALE GENOMIC DNA]</scope>
    <source>
        <strain evidence="8">LZ_2023a</strain>
        <tissue evidence="8">Muscle</tissue>
    </source>
</reference>
<evidence type="ECO:0000256" key="5">
    <source>
        <dbReference type="ARBA" id="ARBA00023136"/>
    </source>
</evidence>
<feature type="region of interest" description="Disordered" evidence="6">
    <location>
        <begin position="164"/>
        <end position="213"/>
    </location>
</feature>
<sequence length="552" mass="63347">MSTCPRKCLGDTIEMPTNMSLAEKLRFSVRVPSSRRVTAVHLVVETLHTWCCCLVRKRSTPIVTIFLDPERQRKTHGAVEEFSDCRFTVNTKMIEQLNQRSFVKMKVKNRNKTVLKYYIDAKSLIEVLQNHGKFSSLHITLNAFETPTASTVEIAGEKLELAAPAAKREHPRHASKSGGSVSGKSSGRGPENSTLRRRQRGESLTPSISPKYQASPGQYEVRVIVWSVAEISRLTAKEIFPDVYFKVRMSKPRGEWRLTDVHYNCVKRQAFFNYRLVLPSFSYPAPPRRVGLFRRKKISPPTLEVVMMDRDEHTGDDYMGRIKLNLEDVCTPDDLESCGMNTLTNKRVNLFDASAVQPFRDSKAVFPRELTGYWPTTMKSKISMKCKRGQTGSVLMTVQLLSAQEAAERPVVQGNRLHPLNRYPTLPKPKRKHGKIGNLIVFGFLEKIEQKKESDSEKPQDHSSSQKTRDHVKATRPAGRSFSQSGELPLWSKRVPLNEKCKHFLSYLECEECRPKLDDKQCKRIKKMEEEERKRLQKERRKRVKALNDELL</sequence>
<dbReference type="InterPro" id="IPR035892">
    <property type="entry name" value="C2_domain_sf"/>
</dbReference>
<feature type="region of interest" description="Disordered" evidence="6">
    <location>
        <begin position="451"/>
        <end position="485"/>
    </location>
</feature>
<feature type="compositionally biased region" description="Basic and acidic residues" evidence="6">
    <location>
        <begin position="451"/>
        <end position="461"/>
    </location>
</feature>
<keyword evidence="5" id="KW-0472">Membrane</keyword>
<comment type="caution">
    <text evidence="8">The sequence shown here is derived from an EMBL/GenBank/DDBJ whole genome shotgun (WGS) entry which is preliminary data.</text>
</comment>
<evidence type="ECO:0000259" key="7">
    <source>
        <dbReference type="PROSITE" id="PS50004"/>
    </source>
</evidence>
<dbReference type="PROSITE" id="PS50004">
    <property type="entry name" value="C2"/>
    <property type="match status" value="1"/>
</dbReference>
<dbReference type="InterPro" id="IPR000008">
    <property type="entry name" value="C2_dom"/>
</dbReference>
<evidence type="ECO:0000256" key="4">
    <source>
        <dbReference type="ARBA" id="ARBA00022989"/>
    </source>
</evidence>
<dbReference type="Gene3D" id="2.60.40.150">
    <property type="entry name" value="C2 domain"/>
    <property type="match status" value="1"/>
</dbReference>
<protein>
    <recommendedName>
        <fullName evidence="7">C2 domain-containing protein</fullName>
    </recommendedName>
</protein>
<keyword evidence="3" id="KW-0677">Repeat</keyword>
<dbReference type="Proteomes" id="UP001487740">
    <property type="component" value="Unassembled WGS sequence"/>
</dbReference>
<evidence type="ECO:0000313" key="8">
    <source>
        <dbReference type="EMBL" id="KAK8380837.1"/>
    </source>
</evidence>
<keyword evidence="4" id="KW-1133">Transmembrane helix</keyword>
<feature type="region of interest" description="Disordered" evidence="6">
    <location>
        <begin position="529"/>
        <end position="552"/>
    </location>
</feature>
<evidence type="ECO:0000313" key="9">
    <source>
        <dbReference type="Proteomes" id="UP001487740"/>
    </source>
</evidence>
<dbReference type="InterPro" id="IPR037721">
    <property type="entry name" value="Ferlin"/>
</dbReference>
<dbReference type="AlphaFoldDB" id="A0AAW0T1T2"/>
<evidence type="ECO:0000256" key="2">
    <source>
        <dbReference type="ARBA" id="ARBA00022692"/>
    </source>
</evidence>